<keyword evidence="1" id="KW-0812">Transmembrane</keyword>
<evidence type="ECO:0000256" key="1">
    <source>
        <dbReference type="SAM" id="Phobius"/>
    </source>
</evidence>
<feature type="transmembrane region" description="Helical" evidence="1">
    <location>
        <begin position="33"/>
        <end position="57"/>
    </location>
</feature>
<protein>
    <submittedName>
        <fullName evidence="2">Uncharacterized protein</fullName>
    </submittedName>
</protein>
<sequence>MFVQFFDVNGSGLEEKNNAEKATVISFASLLEAIIPAFIIGIANFSIDNFVFLLLLISKCQYLSGLRMPYFVFMIKGYSLYSGAYNI</sequence>
<reference evidence="2 3" key="1">
    <citation type="submission" date="2014-10" db="EMBL/GenBank/DDBJ databases">
        <title>Draft genome of anammox bacterium scalindua brodae, obtained using differential coverage binning of sequence data from two enrichment reactors.</title>
        <authorList>
            <person name="Speth D.R."/>
            <person name="Russ L."/>
            <person name="Kartal B."/>
            <person name="Op den Camp H.J."/>
            <person name="Dutilh B.E."/>
            <person name="Jetten M.S."/>
        </authorList>
    </citation>
    <scope>NUCLEOTIDE SEQUENCE [LARGE SCALE GENOMIC DNA]</scope>
    <source>
        <strain evidence="2">RU1</strain>
    </source>
</reference>
<dbReference type="EMBL" id="JRYO01000230">
    <property type="protein sequence ID" value="KHE90873.1"/>
    <property type="molecule type" value="Genomic_DNA"/>
</dbReference>
<dbReference type="AlphaFoldDB" id="A0A0B0EIF2"/>
<accession>A0A0B0EIF2</accession>
<comment type="caution">
    <text evidence="2">The sequence shown here is derived from an EMBL/GenBank/DDBJ whole genome shotgun (WGS) entry which is preliminary data.</text>
</comment>
<evidence type="ECO:0000313" key="2">
    <source>
        <dbReference type="EMBL" id="KHE90873.1"/>
    </source>
</evidence>
<name>A0A0B0EIF2_9BACT</name>
<proteinExistence type="predicted"/>
<keyword evidence="1" id="KW-0472">Membrane</keyword>
<evidence type="ECO:0000313" key="3">
    <source>
        <dbReference type="Proteomes" id="UP000030652"/>
    </source>
</evidence>
<gene>
    <name evidence="2" type="ORF">SCABRO_03402</name>
</gene>
<dbReference type="Proteomes" id="UP000030652">
    <property type="component" value="Unassembled WGS sequence"/>
</dbReference>
<keyword evidence="1" id="KW-1133">Transmembrane helix</keyword>
<organism evidence="2 3">
    <name type="scientific">Candidatus Scalindua brodae</name>
    <dbReference type="NCBI Taxonomy" id="237368"/>
    <lineage>
        <taxon>Bacteria</taxon>
        <taxon>Pseudomonadati</taxon>
        <taxon>Planctomycetota</taxon>
        <taxon>Candidatus Brocadiia</taxon>
        <taxon>Candidatus Brocadiales</taxon>
        <taxon>Candidatus Scalinduaceae</taxon>
        <taxon>Candidatus Scalindua</taxon>
    </lineage>
</organism>